<organism evidence="3 4">
    <name type="scientific">Sediminibacillus albus</name>
    <dbReference type="NCBI Taxonomy" id="407036"/>
    <lineage>
        <taxon>Bacteria</taxon>
        <taxon>Bacillati</taxon>
        <taxon>Bacillota</taxon>
        <taxon>Bacilli</taxon>
        <taxon>Bacillales</taxon>
        <taxon>Bacillaceae</taxon>
        <taxon>Sediminibacillus</taxon>
    </lineage>
</organism>
<keyword evidence="4" id="KW-1185">Reference proteome</keyword>
<dbReference type="InterPro" id="IPR018357">
    <property type="entry name" value="Hexapep_transf_CS"/>
</dbReference>
<dbReference type="OrthoDB" id="9782926at2"/>
<keyword evidence="1 3" id="KW-0808">Transferase</keyword>
<dbReference type="EMBL" id="FNFL01000007">
    <property type="protein sequence ID" value="SDK49485.1"/>
    <property type="molecule type" value="Genomic_DNA"/>
</dbReference>
<dbReference type="AlphaFoldDB" id="A0A1G9CDI5"/>
<dbReference type="RefSeq" id="WP_093216676.1">
    <property type="nucleotide sequence ID" value="NZ_FNFL01000007.1"/>
</dbReference>
<dbReference type="Pfam" id="PF00132">
    <property type="entry name" value="Hexapep"/>
    <property type="match status" value="3"/>
</dbReference>
<dbReference type="PANTHER" id="PTHR43300">
    <property type="entry name" value="ACETYLTRANSFERASE"/>
    <property type="match status" value="1"/>
</dbReference>
<evidence type="ECO:0000256" key="2">
    <source>
        <dbReference type="ARBA" id="ARBA00022737"/>
    </source>
</evidence>
<keyword evidence="2" id="KW-0677">Repeat</keyword>
<name>A0A1G9CDI5_9BACI</name>
<protein>
    <submittedName>
        <fullName evidence="3">Transferase hexapeptide (Six repeat-containing protein)</fullName>
    </submittedName>
</protein>
<reference evidence="3 4" key="1">
    <citation type="submission" date="2016-10" db="EMBL/GenBank/DDBJ databases">
        <authorList>
            <person name="de Groot N.N."/>
        </authorList>
    </citation>
    <scope>NUCLEOTIDE SEQUENCE [LARGE SCALE GENOMIC DNA]</scope>
    <source>
        <strain evidence="3 4">CGMCC 1.6502</strain>
    </source>
</reference>
<dbReference type="GO" id="GO:0016740">
    <property type="term" value="F:transferase activity"/>
    <property type="evidence" value="ECO:0007669"/>
    <property type="project" value="UniProtKB-KW"/>
</dbReference>
<proteinExistence type="predicted"/>
<dbReference type="Gene3D" id="2.160.10.10">
    <property type="entry name" value="Hexapeptide repeat proteins"/>
    <property type="match status" value="2"/>
</dbReference>
<evidence type="ECO:0000313" key="4">
    <source>
        <dbReference type="Proteomes" id="UP000198694"/>
    </source>
</evidence>
<evidence type="ECO:0000256" key="1">
    <source>
        <dbReference type="ARBA" id="ARBA00022679"/>
    </source>
</evidence>
<dbReference type="Proteomes" id="UP000198694">
    <property type="component" value="Unassembled WGS sequence"/>
</dbReference>
<gene>
    <name evidence="3" type="ORF">SAMN05216243_3378</name>
</gene>
<evidence type="ECO:0000313" key="3">
    <source>
        <dbReference type="EMBL" id="SDK49485.1"/>
    </source>
</evidence>
<sequence length="235" mass="24988">MIHSSAFIGENVSLGENVVIEPDVIIGNNTTIGNFVVIKQGTIIGSNVYVGDLTSLGKTPSSNKKMARHPAKDIPPLLIDDQVTIGNHCVIYKGSVIHKGILIGDLASIREGVEIREDSIIGRNAMVENNTYIGKRVTIQTSSYITADMTIEDEVFIGPCCSSSNDKYMGMGNYEHKGPTLKKGAKVGNNATLLPSVTIGERVIVGAGAVVTKNITDDDVVAGSPAKPLNKRKIV</sequence>
<dbReference type="InterPro" id="IPR001451">
    <property type="entry name" value="Hexapep"/>
</dbReference>
<dbReference type="PROSITE" id="PS00101">
    <property type="entry name" value="HEXAPEP_TRANSFERASES"/>
    <property type="match status" value="2"/>
</dbReference>
<accession>A0A1G9CDI5</accession>
<dbReference type="InterPro" id="IPR050179">
    <property type="entry name" value="Trans_hexapeptide_repeat"/>
</dbReference>
<dbReference type="SUPFAM" id="SSF51161">
    <property type="entry name" value="Trimeric LpxA-like enzymes"/>
    <property type="match status" value="1"/>
</dbReference>
<dbReference type="CDD" id="cd03358">
    <property type="entry name" value="LbH_WxcM_N_like"/>
    <property type="match status" value="1"/>
</dbReference>
<dbReference type="InterPro" id="IPR011004">
    <property type="entry name" value="Trimer_LpxA-like_sf"/>
</dbReference>
<dbReference type="PANTHER" id="PTHR43300:SF4">
    <property type="entry name" value="ACYL-[ACYL-CARRIER-PROTEIN]--UDP-N-ACETYLGLUCOSAMINE O-ACYLTRANSFERASE"/>
    <property type="match status" value="1"/>
</dbReference>
<dbReference type="STRING" id="407036.SAMN05216243_3378"/>